<organism evidence="1 2">
    <name type="scientific">Linum tenue</name>
    <dbReference type="NCBI Taxonomy" id="586396"/>
    <lineage>
        <taxon>Eukaryota</taxon>
        <taxon>Viridiplantae</taxon>
        <taxon>Streptophyta</taxon>
        <taxon>Embryophyta</taxon>
        <taxon>Tracheophyta</taxon>
        <taxon>Spermatophyta</taxon>
        <taxon>Magnoliopsida</taxon>
        <taxon>eudicotyledons</taxon>
        <taxon>Gunneridae</taxon>
        <taxon>Pentapetalae</taxon>
        <taxon>rosids</taxon>
        <taxon>fabids</taxon>
        <taxon>Malpighiales</taxon>
        <taxon>Linaceae</taxon>
        <taxon>Linum</taxon>
    </lineage>
</organism>
<dbReference type="AlphaFoldDB" id="A0AAV0REP9"/>
<dbReference type="EMBL" id="CAMGYJ010000010">
    <property type="protein sequence ID" value="CAI0554962.1"/>
    <property type="molecule type" value="Genomic_DNA"/>
</dbReference>
<reference evidence="1" key="1">
    <citation type="submission" date="2022-08" db="EMBL/GenBank/DDBJ databases">
        <authorList>
            <person name="Gutierrez-Valencia J."/>
        </authorList>
    </citation>
    <scope>NUCLEOTIDE SEQUENCE</scope>
</reference>
<evidence type="ECO:0000313" key="2">
    <source>
        <dbReference type="Proteomes" id="UP001154282"/>
    </source>
</evidence>
<name>A0AAV0REP9_9ROSI</name>
<proteinExistence type="predicted"/>
<comment type="caution">
    <text evidence="1">The sequence shown here is derived from an EMBL/GenBank/DDBJ whole genome shotgun (WGS) entry which is preliminary data.</text>
</comment>
<sequence length="110" mass="11716">MKEEEEDDGNGGGELIGPPLMAEEVVKNTPRHMLMSTESEMEAMVSALTHVVASGGGGGSGDQFRYENDGFGLFGAPPFLQQHNQYRHVDFLLSQQAAARPSPSPLAAQG</sequence>
<evidence type="ECO:0000313" key="1">
    <source>
        <dbReference type="EMBL" id="CAI0554962.1"/>
    </source>
</evidence>
<accession>A0AAV0REP9</accession>
<dbReference type="Proteomes" id="UP001154282">
    <property type="component" value="Unassembled WGS sequence"/>
</dbReference>
<protein>
    <submittedName>
        <fullName evidence="1">Uncharacterized protein</fullName>
    </submittedName>
</protein>
<gene>
    <name evidence="1" type="ORF">LITE_LOCUS47401</name>
</gene>
<keyword evidence="2" id="KW-1185">Reference proteome</keyword>